<dbReference type="EMBL" id="KK852728">
    <property type="protein sequence ID" value="KDR17595.1"/>
    <property type="molecule type" value="Genomic_DNA"/>
</dbReference>
<dbReference type="Proteomes" id="UP000027135">
    <property type="component" value="Unassembled WGS sequence"/>
</dbReference>
<reference evidence="1 2" key="1">
    <citation type="journal article" date="2014" name="Nat. Commun.">
        <title>Molecular traces of alternative social organization in a termite genome.</title>
        <authorList>
            <person name="Terrapon N."/>
            <person name="Li C."/>
            <person name="Robertson H.M."/>
            <person name="Ji L."/>
            <person name="Meng X."/>
            <person name="Booth W."/>
            <person name="Chen Z."/>
            <person name="Childers C.P."/>
            <person name="Glastad K.M."/>
            <person name="Gokhale K."/>
            <person name="Gowin J."/>
            <person name="Gronenberg W."/>
            <person name="Hermansen R.A."/>
            <person name="Hu H."/>
            <person name="Hunt B.G."/>
            <person name="Huylmans A.K."/>
            <person name="Khalil S.M."/>
            <person name="Mitchell R.D."/>
            <person name="Munoz-Torres M.C."/>
            <person name="Mustard J.A."/>
            <person name="Pan H."/>
            <person name="Reese J.T."/>
            <person name="Scharf M.E."/>
            <person name="Sun F."/>
            <person name="Vogel H."/>
            <person name="Xiao J."/>
            <person name="Yang W."/>
            <person name="Yang Z."/>
            <person name="Yang Z."/>
            <person name="Zhou J."/>
            <person name="Zhu J."/>
            <person name="Brent C.S."/>
            <person name="Elsik C.G."/>
            <person name="Goodisman M.A."/>
            <person name="Liberles D.A."/>
            <person name="Roe R.M."/>
            <person name="Vargo E.L."/>
            <person name="Vilcinskas A."/>
            <person name="Wang J."/>
            <person name="Bornberg-Bauer E."/>
            <person name="Korb J."/>
            <person name="Zhang G."/>
            <person name="Liebig J."/>
        </authorList>
    </citation>
    <scope>NUCLEOTIDE SEQUENCE [LARGE SCALE GENOMIC DNA]</scope>
    <source>
        <tissue evidence="1">Whole organism</tissue>
    </source>
</reference>
<sequence length="101" mass="11709">MYSQTQGEISPTQLDTMTRELLMKNISALKVEAGFRHIENGTRSGEQTGNDRVSDAFEIIKEENLSAEGRVYRRKKKMKEEDKLEKVEKDYLKACRQLKVL</sequence>
<evidence type="ECO:0000313" key="2">
    <source>
        <dbReference type="Proteomes" id="UP000027135"/>
    </source>
</evidence>
<evidence type="ECO:0000313" key="1">
    <source>
        <dbReference type="EMBL" id="KDR17595.1"/>
    </source>
</evidence>
<protein>
    <submittedName>
        <fullName evidence="1">Uncharacterized protein</fullName>
    </submittedName>
</protein>
<gene>
    <name evidence="1" type="ORF">L798_08525</name>
</gene>
<dbReference type="AlphaFoldDB" id="A0A067R5M4"/>
<accession>A0A067R5M4</accession>
<proteinExistence type="predicted"/>
<organism evidence="1 2">
    <name type="scientific">Zootermopsis nevadensis</name>
    <name type="common">Dampwood termite</name>
    <dbReference type="NCBI Taxonomy" id="136037"/>
    <lineage>
        <taxon>Eukaryota</taxon>
        <taxon>Metazoa</taxon>
        <taxon>Ecdysozoa</taxon>
        <taxon>Arthropoda</taxon>
        <taxon>Hexapoda</taxon>
        <taxon>Insecta</taxon>
        <taxon>Pterygota</taxon>
        <taxon>Neoptera</taxon>
        <taxon>Polyneoptera</taxon>
        <taxon>Dictyoptera</taxon>
        <taxon>Blattodea</taxon>
        <taxon>Blattoidea</taxon>
        <taxon>Termitoidae</taxon>
        <taxon>Termopsidae</taxon>
        <taxon>Zootermopsis</taxon>
    </lineage>
</organism>
<name>A0A067R5M4_ZOONE</name>
<keyword evidence="2" id="KW-1185">Reference proteome</keyword>
<dbReference type="InParanoid" id="A0A067R5M4"/>